<dbReference type="InterPro" id="IPR000537">
    <property type="entry name" value="UbiA_prenyltransferase"/>
</dbReference>
<keyword evidence="3" id="KW-0474">Menaquinone biosynthesis</keyword>
<keyword evidence="7 9" id="KW-1133">Transmembrane helix</keyword>
<keyword evidence="8 9" id="KW-0472">Membrane</keyword>
<feature type="transmembrane region" description="Helical" evidence="9">
    <location>
        <begin position="220"/>
        <end position="243"/>
    </location>
</feature>
<feature type="transmembrane region" description="Helical" evidence="9">
    <location>
        <begin position="128"/>
        <end position="146"/>
    </location>
</feature>
<protein>
    <submittedName>
        <fullName evidence="10">1,4-dihydroxy-2-naphthoate octaprenyltransferase</fullName>
    </submittedName>
</protein>
<evidence type="ECO:0000313" key="10">
    <source>
        <dbReference type="EMBL" id="TDR32376.1"/>
    </source>
</evidence>
<evidence type="ECO:0000256" key="3">
    <source>
        <dbReference type="ARBA" id="ARBA00022428"/>
    </source>
</evidence>
<name>A0A4V3DK17_9BURK</name>
<dbReference type="InterPro" id="IPR026046">
    <property type="entry name" value="UBIAD1"/>
</dbReference>
<dbReference type="InterPro" id="IPR044878">
    <property type="entry name" value="UbiA_sf"/>
</dbReference>
<comment type="subcellular location">
    <subcellularLocation>
        <location evidence="1">Membrane</location>
        <topology evidence="1">Multi-pass membrane protein</topology>
    </subcellularLocation>
</comment>
<dbReference type="Proteomes" id="UP000294480">
    <property type="component" value="Unassembled WGS sequence"/>
</dbReference>
<organism evidence="10 11">
    <name type="scientific">Hydromonas duriensis</name>
    <dbReference type="NCBI Taxonomy" id="1527608"/>
    <lineage>
        <taxon>Bacteria</taxon>
        <taxon>Pseudomonadati</taxon>
        <taxon>Pseudomonadota</taxon>
        <taxon>Betaproteobacteria</taxon>
        <taxon>Burkholderiales</taxon>
        <taxon>Burkholderiaceae</taxon>
        <taxon>Hydromonas</taxon>
    </lineage>
</organism>
<evidence type="ECO:0000256" key="9">
    <source>
        <dbReference type="SAM" id="Phobius"/>
    </source>
</evidence>
<keyword evidence="5 10" id="KW-0808">Transferase</keyword>
<keyword evidence="4" id="KW-1003">Cell membrane</keyword>
<keyword evidence="11" id="KW-1185">Reference proteome</keyword>
<dbReference type="PANTHER" id="PTHR13929:SF0">
    <property type="entry name" value="UBIA PRENYLTRANSFERASE DOMAIN-CONTAINING PROTEIN 1"/>
    <property type="match status" value="1"/>
</dbReference>
<dbReference type="Pfam" id="PF01040">
    <property type="entry name" value="UbiA"/>
    <property type="match status" value="1"/>
</dbReference>
<feature type="transmembrane region" description="Helical" evidence="9">
    <location>
        <begin position="48"/>
        <end position="67"/>
    </location>
</feature>
<evidence type="ECO:0000256" key="7">
    <source>
        <dbReference type="ARBA" id="ARBA00022989"/>
    </source>
</evidence>
<dbReference type="EMBL" id="SNZE01000004">
    <property type="protein sequence ID" value="TDR32376.1"/>
    <property type="molecule type" value="Genomic_DNA"/>
</dbReference>
<evidence type="ECO:0000256" key="6">
    <source>
        <dbReference type="ARBA" id="ARBA00022692"/>
    </source>
</evidence>
<dbReference type="AlphaFoldDB" id="A0A4V3DK17"/>
<evidence type="ECO:0000256" key="5">
    <source>
        <dbReference type="ARBA" id="ARBA00022679"/>
    </source>
</evidence>
<dbReference type="Gene3D" id="1.10.357.140">
    <property type="entry name" value="UbiA prenyltransferase"/>
    <property type="match status" value="1"/>
</dbReference>
<evidence type="ECO:0000313" key="11">
    <source>
        <dbReference type="Proteomes" id="UP000294480"/>
    </source>
</evidence>
<dbReference type="GO" id="GO:0016020">
    <property type="term" value="C:membrane"/>
    <property type="evidence" value="ECO:0007669"/>
    <property type="project" value="UniProtKB-SubCell"/>
</dbReference>
<evidence type="ECO:0000256" key="1">
    <source>
        <dbReference type="ARBA" id="ARBA00004141"/>
    </source>
</evidence>
<evidence type="ECO:0000256" key="4">
    <source>
        <dbReference type="ARBA" id="ARBA00022475"/>
    </source>
</evidence>
<dbReference type="UniPathway" id="UPA00079"/>
<sequence>MITNKSSNLLTLTAFLGFIRLPFLALTPVCVAVGVGSAYARTGVLDGVLVFWLLLGALSAHISINAFNEFFDFKSGLDFKTTRTPFSGGSGTLPHNPVLANWAFITATLMLSIAITVGWYVIGLRGWGILPLGLLGLLLVVTYTTWWTYYPLMCLLAPGLGFGIVMVMGIDFALTGHYSIHALFAALPATALSSGILLLNQFPDVAADRSIGRRHYPMTIGYAASAQVYGGLLCVAYGSVILGILCVQLPWSCALTLLSAPLAGYIYRQLRRNTNHLTSLIPLLGMNVALTLITLFLLAVGLFVS</sequence>
<dbReference type="PANTHER" id="PTHR13929">
    <property type="entry name" value="1,4-DIHYDROXY-2-NAPHTHOATE OCTAPRENYLTRANSFERASE"/>
    <property type="match status" value="1"/>
</dbReference>
<dbReference type="RefSeq" id="WP_133619238.1">
    <property type="nucleotide sequence ID" value="NZ_SNZE01000004.1"/>
</dbReference>
<keyword evidence="6 9" id="KW-0812">Transmembrane</keyword>
<proteinExistence type="predicted"/>
<dbReference type="PIRSF" id="PIRSF005355">
    <property type="entry name" value="UBIAD1"/>
    <property type="match status" value="1"/>
</dbReference>
<comment type="caution">
    <text evidence="10">The sequence shown here is derived from an EMBL/GenBank/DDBJ whole genome shotgun (WGS) entry which is preliminary data.</text>
</comment>
<dbReference type="CDD" id="cd13962">
    <property type="entry name" value="PT_UbiA_UBIAD1"/>
    <property type="match status" value="1"/>
</dbReference>
<dbReference type="OrthoDB" id="8559716at2"/>
<evidence type="ECO:0000256" key="2">
    <source>
        <dbReference type="ARBA" id="ARBA00004863"/>
    </source>
</evidence>
<reference evidence="10 11" key="1">
    <citation type="submission" date="2019-03" db="EMBL/GenBank/DDBJ databases">
        <title>Genomic Encyclopedia of Type Strains, Phase IV (KMG-IV): sequencing the most valuable type-strain genomes for metagenomic binning, comparative biology and taxonomic classification.</title>
        <authorList>
            <person name="Goeker M."/>
        </authorList>
    </citation>
    <scope>NUCLEOTIDE SEQUENCE [LARGE SCALE GENOMIC DNA]</scope>
    <source>
        <strain evidence="10 11">DSM 102852</strain>
    </source>
</reference>
<dbReference type="GO" id="GO:0004659">
    <property type="term" value="F:prenyltransferase activity"/>
    <property type="evidence" value="ECO:0007669"/>
    <property type="project" value="InterPro"/>
</dbReference>
<accession>A0A4V3DK17</accession>
<feature type="transmembrane region" description="Helical" evidence="9">
    <location>
        <begin position="180"/>
        <end position="199"/>
    </location>
</feature>
<comment type="pathway">
    <text evidence="2">Quinol/quinone metabolism; menaquinone biosynthesis.</text>
</comment>
<gene>
    <name evidence="10" type="ORF">DFR44_10495</name>
</gene>
<evidence type="ECO:0000256" key="8">
    <source>
        <dbReference type="ARBA" id="ARBA00023136"/>
    </source>
</evidence>
<feature type="transmembrane region" description="Helical" evidence="9">
    <location>
        <begin position="99"/>
        <end position="122"/>
    </location>
</feature>
<feature type="transmembrane region" description="Helical" evidence="9">
    <location>
        <begin position="249"/>
        <end position="267"/>
    </location>
</feature>
<feature type="transmembrane region" description="Helical" evidence="9">
    <location>
        <begin position="279"/>
        <end position="304"/>
    </location>
</feature>
<dbReference type="GO" id="GO:0009234">
    <property type="term" value="P:menaquinone biosynthetic process"/>
    <property type="evidence" value="ECO:0007669"/>
    <property type="project" value="UniProtKB-UniPathway"/>
</dbReference>
<dbReference type="GO" id="GO:0042371">
    <property type="term" value="P:vitamin K biosynthetic process"/>
    <property type="evidence" value="ECO:0007669"/>
    <property type="project" value="TreeGrafter"/>
</dbReference>